<evidence type="ECO:0000313" key="9">
    <source>
        <dbReference type="EMBL" id="KAL2633383.1"/>
    </source>
</evidence>
<keyword evidence="10" id="KW-1185">Reference proteome</keyword>
<dbReference type="InterPro" id="IPR032801">
    <property type="entry name" value="PXL2A/B/C"/>
</dbReference>
<keyword evidence="3" id="KW-0676">Redox-active center</keyword>
<evidence type="ECO:0000256" key="3">
    <source>
        <dbReference type="ARBA" id="ARBA00023284"/>
    </source>
</evidence>
<accession>A0ABD1YS46</accession>
<feature type="region of interest" description="Disordered" evidence="8">
    <location>
        <begin position="427"/>
        <end position="449"/>
    </location>
</feature>
<organism evidence="9 10">
    <name type="scientific">Riccia fluitans</name>
    <dbReference type="NCBI Taxonomy" id="41844"/>
    <lineage>
        <taxon>Eukaryota</taxon>
        <taxon>Viridiplantae</taxon>
        <taxon>Streptophyta</taxon>
        <taxon>Embryophyta</taxon>
        <taxon>Marchantiophyta</taxon>
        <taxon>Marchantiopsida</taxon>
        <taxon>Marchantiidae</taxon>
        <taxon>Marchantiales</taxon>
        <taxon>Ricciaceae</taxon>
        <taxon>Riccia</taxon>
    </lineage>
</organism>
<evidence type="ECO:0000256" key="4">
    <source>
        <dbReference type="ARBA" id="ARBA00023787"/>
    </source>
</evidence>
<dbReference type="PANTHER" id="PTHR28630:SF31">
    <property type="entry name" value="PEROXIREDOXIN-LIKE 2A"/>
    <property type="match status" value="1"/>
</dbReference>
<dbReference type="GO" id="GO:0005737">
    <property type="term" value="C:cytoplasm"/>
    <property type="evidence" value="ECO:0007669"/>
    <property type="project" value="UniProtKB-SubCell"/>
</dbReference>
<gene>
    <name evidence="9" type="ORF">R1flu_004862</name>
</gene>
<dbReference type="Proteomes" id="UP001605036">
    <property type="component" value="Unassembled WGS sequence"/>
</dbReference>
<dbReference type="AlphaFoldDB" id="A0ABD1YS46"/>
<comment type="caution">
    <text evidence="9">The sequence shown here is derived from an EMBL/GenBank/DDBJ whole genome shotgun (WGS) entry which is preliminary data.</text>
</comment>
<comment type="subcellular location">
    <subcellularLocation>
        <location evidence="1">Cytoplasm</location>
    </subcellularLocation>
</comment>
<evidence type="ECO:0000256" key="1">
    <source>
        <dbReference type="ARBA" id="ARBA00004496"/>
    </source>
</evidence>
<comment type="similarity">
    <text evidence="4">Belongs to the peroxiredoxin-like PRXL2 family. PRXL2A subfamily.</text>
</comment>
<evidence type="ECO:0000313" key="10">
    <source>
        <dbReference type="Proteomes" id="UP001605036"/>
    </source>
</evidence>
<dbReference type="Pfam" id="PF13911">
    <property type="entry name" value="AhpC-TSA_2"/>
    <property type="match status" value="1"/>
</dbReference>
<sequence length="449" mass="50582">MSHSSFSLEEFAGNGVLNEILDDLTADGWDDVPTLKKMTASDMDSLRLTEAERDALELRLYLHDRNLMQYGNVLESSGERLRELLNISPSELVSNYGMRRGHVARFHDRLYATSAGSLASNSRCPEEADVYSEAGSYLSRQSESIPAEIHNFVNDNGAVRQTLHKRHGSDAAAASSLNSYNRSYSENDVVPIHGIVANKDSPARLCGLIRSRRVMNDVTPLSILEKIYVQRLAPEYKKGMMVTGGPETGCELSLLPPMKAAELWAHRPVVFLCVRRPGCLMCRAEAHRLYARKSIFDSYNIQLVAVLNEHIDSEVKEFWPRYWGGMVVVDRNRDFFKALGAGKLRKGNLITGFFFNRQARRNWKRATATGFEYNNNGEGHFKGGMYILGPGKTGVAYQFIERTFGDWAPLEEVLDVCNNLQKQPLRKESLSVHHEEKPSSTDELDEDLL</sequence>
<keyword evidence="2" id="KW-0963">Cytoplasm</keyword>
<proteinExistence type="inferred from homology"/>
<reference evidence="9 10" key="1">
    <citation type="submission" date="2024-09" db="EMBL/GenBank/DDBJ databases">
        <title>Chromosome-scale assembly of Riccia fluitans.</title>
        <authorList>
            <person name="Paukszto L."/>
            <person name="Sawicki J."/>
            <person name="Karawczyk K."/>
            <person name="Piernik-Szablinska J."/>
            <person name="Szczecinska M."/>
            <person name="Mazdziarz M."/>
        </authorList>
    </citation>
    <scope>NUCLEOTIDE SEQUENCE [LARGE SCALE GENOMIC DNA]</scope>
    <source>
        <strain evidence="9">Rf_01</strain>
        <tissue evidence="9">Aerial parts of the thallus</tissue>
    </source>
</reference>
<evidence type="ECO:0000256" key="2">
    <source>
        <dbReference type="ARBA" id="ARBA00022490"/>
    </source>
</evidence>
<dbReference type="EMBL" id="JBHFFA010000003">
    <property type="protein sequence ID" value="KAL2633383.1"/>
    <property type="molecule type" value="Genomic_DNA"/>
</dbReference>
<name>A0ABD1YS46_9MARC</name>
<dbReference type="PANTHER" id="PTHR28630">
    <property type="match status" value="1"/>
</dbReference>
<evidence type="ECO:0000256" key="6">
    <source>
        <dbReference type="ARBA" id="ARBA00032058"/>
    </source>
</evidence>
<evidence type="ECO:0000256" key="8">
    <source>
        <dbReference type="SAM" id="MobiDB-lite"/>
    </source>
</evidence>
<protein>
    <recommendedName>
        <fullName evidence="5">Peroxiredoxin-like 2A</fullName>
    </recommendedName>
    <alternativeName>
        <fullName evidence="7">Peroxiredoxin-like 2 activated in M-CSF stimulated monocytes</fullName>
    </alternativeName>
    <alternativeName>
        <fullName evidence="6">Redox-regulatory protein FAM213A</fullName>
    </alternativeName>
</protein>
<feature type="compositionally biased region" description="Basic and acidic residues" evidence="8">
    <location>
        <begin position="427"/>
        <end position="440"/>
    </location>
</feature>
<evidence type="ECO:0000256" key="7">
    <source>
        <dbReference type="ARBA" id="ARBA00032129"/>
    </source>
</evidence>
<evidence type="ECO:0000256" key="5">
    <source>
        <dbReference type="ARBA" id="ARBA00023849"/>
    </source>
</evidence>